<dbReference type="PANTHER" id="PTHR20856">
    <property type="entry name" value="DNA-DIRECTED RNA POLYMERASE I SUBUNIT 2"/>
    <property type="match status" value="1"/>
</dbReference>
<keyword evidence="9 22" id="KW-0548">Nucleotidyltransferase</keyword>
<dbReference type="GO" id="GO:0003899">
    <property type="term" value="F:DNA-directed RNA polymerase activity"/>
    <property type="evidence" value="ECO:0007669"/>
    <property type="project" value="UniProtKB-EC"/>
</dbReference>
<dbReference type="EnsemblMetazoa" id="PPA06732.1">
    <property type="protein sequence ID" value="PPA06732.1"/>
    <property type="gene ID" value="WBGene00096286"/>
</dbReference>
<dbReference type="Gene3D" id="2.40.270.10">
    <property type="entry name" value="DNA-directed RNA polymerase, subunit 2, domain 6"/>
    <property type="match status" value="1"/>
</dbReference>
<accession>A0A8R1Y675</accession>
<keyword evidence="25" id="KW-1185">Reference proteome</keyword>
<evidence type="ECO:0000256" key="14">
    <source>
        <dbReference type="ARBA" id="ARBA00023163"/>
    </source>
</evidence>
<dbReference type="Pfam" id="PF04565">
    <property type="entry name" value="RNA_pol_Rpb2_3"/>
    <property type="match status" value="1"/>
</dbReference>
<evidence type="ECO:0000256" key="17">
    <source>
        <dbReference type="ARBA" id="ARBA00047768"/>
    </source>
</evidence>
<dbReference type="InterPro" id="IPR022672">
    <property type="entry name" value="Hexokinase_N"/>
</dbReference>
<dbReference type="GO" id="GO:0005736">
    <property type="term" value="C:RNA polymerase I complex"/>
    <property type="evidence" value="ECO:0000318"/>
    <property type="project" value="GO_Central"/>
</dbReference>
<evidence type="ECO:0000256" key="22">
    <source>
        <dbReference type="RuleBase" id="RU363031"/>
    </source>
</evidence>
<keyword evidence="15" id="KW-0539">Nucleus</keyword>
<gene>
    <name evidence="24" type="primary">WBGene00096286</name>
</gene>
<dbReference type="InterPro" id="IPR007120">
    <property type="entry name" value="DNA-dir_RNAP_su2_dom"/>
</dbReference>
<feature type="compositionally biased region" description="Low complexity" evidence="23">
    <location>
        <begin position="14"/>
        <end position="25"/>
    </location>
</feature>
<feature type="region of interest" description="Disordered" evidence="23">
    <location>
        <begin position="1"/>
        <end position="102"/>
    </location>
</feature>
<dbReference type="Gene3D" id="3.40.367.20">
    <property type="match status" value="1"/>
</dbReference>
<dbReference type="GO" id="GO:0006096">
    <property type="term" value="P:glycolytic process"/>
    <property type="evidence" value="ECO:0007669"/>
    <property type="project" value="UniProtKB-UniPathway"/>
</dbReference>
<name>A0A2A6BK93_PRIPA</name>
<dbReference type="InterPro" id="IPR037033">
    <property type="entry name" value="DNA-dir_RNAP_su2_hyb_sf"/>
</dbReference>
<feature type="compositionally biased region" description="Low complexity" evidence="23">
    <location>
        <begin position="88"/>
        <end position="99"/>
    </location>
</feature>
<dbReference type="FunFam" id="3.90.1100.10:FF:000008">
    <property type="entry name" value="DNA-directed RNA polymerase subunit beta"/>
    <property type="match status" value="1"/>
</dbReference>
<dbReference type="Pfam" id="PF03727">
    <property type="entry name" value="Hexokinase_2"/>
    <property type="match status" value="1"/>
</dbReference>
<evidence type="ECO:0000313" key="24">
    <source>
        <dbReference type="EnsemblMetazoa" id="PPA06732.1"/>
    </source>
</evidence>
<dbReference type="InterPro" id="IPR037034">
    <property type="entry name" value="RNA_pol_Rpb2_2_sf"/>
</dbReference>
<evidence type="ECO:0000256" key="5">
    <source>
        <dbReference type="ARBA" id="ARBA00009225"/>
    </source>
</evidence>
<dbReference type="Gene3D" id="2.40.50.150">
    <property type="match status" value="1"/>
</dbReference>
<reference evidence="25" key="1">
    <citation type="journal article" date="2008" name="Nat. Genet.">
        <title>The Pristionchus pacificus genome provides a unique perspective on nematode lifestyle and parasitism.</title>
        <authorList>
            <person name="Dieterich C."/>
            <person name="Clifton S.W."/>
            <person name="Schuster L.N."/>
            <person name="Chinwalla A."/>
            <person name="Delehaunty K."/>
            <person name="Dinkelacker I."/>
            <person name="Fulton L."/>
            <person name="Fulton R."/>
            <person name="Godfrey J."/>
            <person name="Minx P."/>
            <person name="Mitreva M."/>
            <person name="Roeseler W."/>
            <person name="Tian H."/>
            <person name="Witte H."/>
            <person name="Yang S.P."/>
            <person name="Wilson R.K."/>
            <person name="Sommer R.J."/>
        </authorList>
    </citation>
    <scope>NUCLEOTIDE SEQUENCE [LARGE SCALE GENOMIC DNA]</scope>
    <source>
        <strain evidence="25">PS312</strain>
    </source>
</reference>
<comment type="function">
    <text evidence="21">Catalyzes the phosphorylation of various hexoses to hexose 6-phosphate.</text>
</comment>
<dbReference type="Gene3D" id="3.90.1800.10">
    <property type="entry name" value="RNA polymerase alpha subunit dimerisation domain"/>
    <property type="match status" value="1"/>
</dbReference>
<keyword evidence="13" id="KW-0324">Glycolysis</keyword>
<dbReference type="Pfam" id="PF00562">
    <property type="entry name" value="RNA_pol_Rpb2_6"/>
    <property type="match status" value="1"/>
</dbReference>
<dbReference type="Gene3D" id="3.90.1110.10">
    <property type="entry name" value="RNA polymerase Rpb2, domain 2"/>
    <property type="match status" value="1"/>
</dbReference>
<evidence type="ECO:0000256" key="7">
    <source>
        <dbReference type="ARBA" id="ARBA00022478"/>
    </source>
</evidence>
<dbReference type="GO" id="GO:0004396">
    <property type="term" value="F:hexokinase activity"/>
    <property type="evidence" value="ECO:0007669"/>
    <property type="project" value="UniProtKB-EC"/>
</dbReference>
<dbReference type="Pfam" id="PF06883">
    <property type="entry name" value="RNA_pol_Rpa2_4"/>
    <property type="match status" value="1"/>
</dbReference>
<dbReference type="GO" id="GO:0003677">
    <property type="term" value="F:DNA binding"/>
    <property type="evidence" value="ECO:0007669"/>
    <property type="project" value="InterPro"/>
</dbReference>
<dbReference type="SUPFAM" id="SSF64484">
    <property type="entry name" value="beta and beta-prime subunits of DNA dependent RNA-polymerase"/>
    <property type="match status" value="1"/>
</dbReference>
<reference evidence="24" key="2">
    <citation type="submission" date="2022-06" db="UniProtKB">
        <authorList>
            <consortium name="EnsemblMetazoa"/>
        </authorList>
    </citation>
    <scope>IDENTIFICATION</scope>
    <source>
        <strain evidence="24">PS312</strain>
    </source>
</reference>
<comment type="function">
    <text evidence="22">DNA-dependent RNA polymerase catalyzes the transcription of DNA into RNA using the four ribonucleoside triphosphates as substrates.</text>
</comment>
<evidence type="ECO:0000256" key="1">
    <source>
        <dbReference type="ARBA" id="ARBA00004123"/>
    </source>
</evidence>
<keyword evidence="7 22" id="KW-0240">DNA-directed RNA polymerase</keyword>
<evidence type="ECO:0000256" key="4">
    <source>
        <dbReference type="ARBA" id="ARBA00006835"/>
    </source>
</evidence>
<dbReference type="SUPFAM" id="SSF53067">
    <property type="entry name" value="Actin-like ATPase domain"/>
    <property type="match status" value="2"/>
</dbReference>
<evidence type="ECO:0000256" key="12">
    <source>
        <dbReference type="ARBA" id="ARBA00022840"/>
    </source>
</evidence>
<dbReference type="Pfam" id="PF04563">
    <property type="entry name" value="RNA_pol_Rpb2_1"/>
    <property type="match status" value="1"/>
</dbReference>
<evidence type="ECO:0000256" key="6">
    <source>
        <dbReference type="ARBA" id="ARBA00011251"/>
    </source>
</evidence>
<dbReference type="InterPro" id="IPR007642">
    <property type="entry name" value="RNA_pol_Rpb2_2"/>
</dbReference>
<sequence>MRSRAQPASSCERTANAKTSSTNTAVYGNEFGPFGGDMRSRAQPASSCERTANAKTSSTNTAVYGNEFGPFGGDMRSRAQPASSCERTANAKTSSTNTAVYGNEFGPFGGDMRSRAQPASSCERTANSIRKVILAQHQYSIPYRSSTNTAVYGNEMGPVGGDMRSRVYPTSCVERTARDLSEVNTAKTSKSNQEIDKLLNSIISEVTALNEGDIQCNDEMRTAADRDNSLSQVHPSLLTQTPLSDCKAASALLLEHVLVSEEWAHDTNSSSAILQNSKMECDVVSYHVDSFNYLADEGCDLAAKACPREKFVIRNDAIQLYYSGASLGVPELDSSGSGKDNLNLLPAECRQRALTYKGNLKATIEVHINGTRMDSIETVIGQVPIMLMSNRCHLLKMSRDELTKAGEEGIERGGYFICKGSEKVIRLLIANRRNFPIALIRKTFKEKGKLFSEFGVQMRSVRDNHTAVMMTLHYLESGTMHIAIQYRREIFYIPLMYIIKCITTRNDAIIAQEMRRGRNDDFWKSCVHTMLEQCLNDGITNQKAALRALGSRFRVALGSYVGPWEDDETAGRHLMDECVAIHLNDDNDKFYCLVYMAQKLVALAKQECAAESPDNPQFQEASVSGHIMLLTLKEGMEGVLSNLKKRLEFASKKKESFTMTTAEVIKSMGNHKNAGITRNLEYFLATGNLITKQGLALQQENGFSVIAERINQLRFISHFRAIHRGAFFMEMRTTDVRKLRPEAWGFICPVHTPDGAPCGLLNHLTASCRITTHFSDTSQLATYLCKLGMIDHATAAITNRSVDDMYPVWCDGRFLGYIPIEKSAIIERELRITKARAYGVVPSVAEIALVRHSFDKKTVLWQYPSLYILTDPGRLIRPVKNLLIDSTELIGTFEQVYLSICIDPEEAEPGVTIHQELHPSALFSFAGNLIPFPDHNQSPRNVYQCQMGKQTMGTAVHAWHARADNKMYRLQFPQSPLLKLEAYEKYKMDEYPLGTNACVAVVSYTGYDMEDAMTINRGSFQRGFCHGTVIKVERINLAEKMREVTKIFMKDPKAEGLDSIGDDGLPIPGRRYLLDDPYYSVYSADSGDFKVHKFHYAEPAYCGLVRIVQEQDFNAKVHALIQWRIERNPIIGDKFASRHGQKGINSFLWPAESMPFSESGMVPDIIFNPHGFPSRMTIGMMIESMAGKAAGMHGSTYDASPFVFNEKNTAIDHFGQLLEKAGYNYYGNETMYSGVDGRVMEVQIFFGIVYYQRLRHMIADKFQVRATGAIDPVTHQPVKGRKKGGGIRFGEMERDAIIAHGTSFVLQDRLLNCSDRDVAYACKRCSSLLTVLMSTKVYAKKKSKKDQNVDYTERQTCRNCGKDDQVFIVQVPRVFRYLTAELASMNVKLKLSLEHPKNMPIKNDTTEKKMTSLDKLKQLSHRGSVDIAHEEQIQEICKHLILTDAQLEEMMVSMEESMEKGLDKETASSAAVKMLPSFVRAVPNGTEVGDFLALDLGGTNFRVLLIRLDGKQCKMEGKIFRVPEHIMKGTGASLFDHIADCMAKFMEEHDLKDAKQLPLGFTFSFPCRQEGLTSAKLINWTKGFNASGVENEDVVQLLREACHRRGDIDIDVVAVLNDTVGALMSCAFNENSCQIGVIVGTGTNACYMEKIERCTKLEGVVDRNDGAPDEMIINTEWGAFGDDGAMNSIRTSFDDEVDRASINPGKQLFEKMISGMYMGEVVRVVLEKLAKERLIFDGEYEAISVPGSFPTKFVSEIESDVLEDEDRTFQKTFQILEDIGIENVSAIDCANVAYVCSLVSTRAAHMTAAGIAMLLNRMNKKYVTVGVDGSVYRFHPSFPKLLDEKIDSLIKGDLEYQLMLSEDGSGRGAALVAAVASRVKREQGEK</sequence>
<dbReference type="GO" id="GO:0005524">
    <property type="term" value="F:ATP binding"/>
    <property type="evidence" value="ECO:0007669"/>
    <property type="project" value="UniProtKB-KW"/>
</dbReference>
<comment type="similarity">
    <text evidence="4 22">Belongs to the RNA polymerase beta chain family.</text>
</comment>
<dbReference type="PROSITE" id="PS01166">
    <property type="entry name" value="RNA_POL_BETA"/>
    <property type="match status" value="1"/>
</dbReference>
<keyword evidence="8 22" id="KW-0808">Transferase</keyword>
<dbReference type="InterPro" id="IPR015712">
    <property type="entry name" value="DNA-dir_RNA_pol_su2"/>
</dbReference>
<evidence type="ECO:0000256" key="19">
    <source>
        <dbReference type="ARBA" id="ARBA00048160"/>
    </source>
</evidence>
<organism evidence="24 25">
    <name type="scientific">Pristionchus pacificus</name>
    <name type="common">Parasitic nematode worm</name>
    <dbReference type="NCBI Taxonomy" id="54126"/>
    <lineage>
        <taxon>Eukaryota</taxon>
        <taxon>Metazoa</taxon>
        <taxon>Ecdysozoa</taxon>
        <taxon>Nematoda</taxon>
        <taxon>Chromadorea</taxon>
        <taxon>Rhabditida</taxon>
        <taxon>Rhabditina</taxon>
        <taxon>Diplogasteromorpha</taxon>
        <taxon>Diplogasteroidea</taxon>
        <taxon>Neodiplogasteridae</taxon>
        <taxon>Pristionchus</taxon>
    </lineage>
</organism>
<dbReference type="InterPro" id="IPR001312">
    <property type="entry name" value="Hexokinase"/>
</dbReference>
<dbReference type="EC" id="2.7.7.6" evidence="22"/>
<keyword evidence="11" id="KW-0418">Kinase</keyword>
<evidence type="ECO:0000256" key="23">
    <source>
        <dbReference type="SAM" id="MobiDB-lite"/>
    </source>
</evidence>
<dbReference type="InterPro" id="IPR007645">
    <property type="entry name" value="RNA_pol_Rpb2_3"/>
</dbReference>
<dbReference type="InterPro" id="IPR007641">
    <property type="entry name" value="RNA_pol_Rpb2_7"/>
</dbReference>
<dbReference type="PROSITE" id="PS51748">
    <property type="entry name" value="HEXOKINASE_2"/>
    <property type="match status" value="1"/>
</dbReference>
<comment type="catalytic activity">
    <reaction evidence="17">
        <text>RNA(n) + a ribonucleoside 5'-triphosphate = RNA(n+1) + diphosphate</text>
        <dbReference type="Rhea" id="RHEA:21248"/>
        <dbReference type="Rhea" id="RHEA-COMP:14527"/>
        <dbReference type="Rhea" id="RHEA-COMP:17342"/>
        <dbReference type="ChEBI" id="CHEBI:33019"/>
        <dbReference type="ChEBI" id="CHEBI:61557"/>
        <dbReference type="ChEBI" id="CHEBI:140395"/>
        <dbReference type="EC" id="2.7.7.6"/>
    </reaction>
    <physiologicalReaction direction="left-to-right" evidence="17">
        <dbReference type="Rhea" id="RHEA:21249"/>
    </physiologicalReaction>
</comment>
<evidence type="ECO:0000256" key="3">
    <source>
        <dbReference type="ARBA" id="ARBA00005028"/>
    </source>
</evidence>
<comment type="pathway">
    <text evidence="2">Carbohydrate degradation; glycolysis; D-glyceraldehyde 3-phosphate and glycerone phosphate from D-glucose: step 1/4.</text>
</comment>
<dbReference type="Pfam" id="PF04561">
    <property type="entry name" value="RNA_pol_Rpb2_2"/>
    <property type="match status" value="1"/>
</dbReference>
<protein>
    <recommendedName>
        <fullName evidence="22">DNA-directed RNA polymerase subunit beta</fullName>
        <ecNumber evidence="22">2.7.7.6</ecNumber>
    </recommendedName>
</protein>
<dbReference type="GO" id="GO:0032549">
    <property type="term" value="F:ribonucleoside binding"/>
    <property type="evidence" value="ECO:0007669"/>
    <property type="project" value="InterPro"/>
</dbReference>
<comment type="pathway">
    <text evidence="3">Carbohydrate metabolism; hexose metabolism.</text>
</comment>
<keyword evidence="12" id="KW-0067">ATP-binding</keyword>
<evidence type="ECO:0000256" key="21">
    <source>
        <dbReference type="ARBA" id="ARBA00059457"/>
    </source>
</evidence>
<comment type="catalytic activity">
    <reaction evidence="20">
        <text>D-mannose + ATP = D-mannose 6-phosphate + ADP + H(+)</text>
        <dbReference type="Rhea" id="RHEA:11028"/>
        <dbReference type="ChEBI" id="CHEBI:4208"/>
        <dbReference type="ChEBI" id="CHEBI:15378"/>
        <dbReference type="ChEBI" id="CHEBI:30616"/>
        <dbReference type="ChEBI" id="CHEBI:58735"/>
        <dbReference type="ChEBI" id="CHEBI:456216"/>
        <dbReference type="EC" id="2.7.1.1"/>
    </reaction>
    <physiologicalReaction direction="left-to-right" evidence="20">
        <dbReference type="Rhea" id="RHEA:11029"/>
    </physiologicalReaction>
</comment>
<dbReference type="InterPro" id="IPR007121">
    <property type="entry name" value="RNA_pol_bsu_CS"/>
</dbReference>
<dbReference type="PRINTS" id="PR00475">
    <property type="entry name" value="HEXOKINASE"/>
</dbReference>
<dbReference type="FunFam" id="3.30.420.40:FF:000095">
    <property type="entry name" value="Phosphotransferase"/>
    <property type="match status" value="1"/>
</dbReference>
<dbReference type="FunFam" id="3.90.1800.10:FF:000010">
    <property type="entry name" value="DNA-directed RNA polymerase subunit beta"/>
    <property type="match status" value="1"/>
</dbReference>
<evidence type="ECO:0000256" key="2">
    <source>
        <dbReference type="ARBA" id="ARBA00004888"/>
    </source>
</evidence>
<evidence type="ECO:0000256" key="11">
    <source>
        <dbReference type="ARBA" id="ARBA00022777"/>
    </source>
</evidence>
<dbReference type="Gene3D" id="3.90.1070.20">
    <property type="match status" value="1"/>
</dbReference>
<dbReference type="InterPro" id="IPR019807">
    <property type="entry name" value="Hexokinase_BS"/>
</dbReference>
<dbReference type="InterPro" id="IPR007644">
    <property type="entry name" value="RNA_pol_bsu_protrusion"/>
</dbReference>
<keyword evidence="10" id="KW-0547">Nucleotide-binding</keyword>
<evidence type="ECO:0000256" key="13">
    <source>
        <dbReference type="ARBA" id="ARBA00023152"/>
    </source>
</evidence>
<evidence type="ECO:0000256" key="10">
    <source>
        <dbReference type="ARBA" id="ARBA00022741"/>
    </source>
</evidence>
<dbReference type="FunFam" id="3.40.367.20:FF:000005">
    <property type="entry name" value="Phosphotransferase"/>
    <property type="match status" value="1"/>
</dbReference>
<dbReference type="Proteomes" id="UP000005239">
    <property type="component" value="Unassembled WGS sequence"/>
</dbReference>
<dbReference type="GO" id="GO:0019318">
    <property type="term" value="P:hexose metabolic process"/>
    <property type="evidence" value="ECO:0007669"/>
    <property type="project" value="UniProtKB-UniPathway"/>
</dbReference>
<feature type="compositionally biased region" description="Low complexity" evidence="23">
    <location>
        <begin position="51"/>
        <end position="62"/>
    </location>
</feature>
<dbReference type="FunFam" id="2.40.270.10:FF:000011">
    <property type="entry name" value="DNA-directed RNA polymerase subunit beta"/>
    <property type="match status" value="1"/>
</dbReference>
<evidence type="ECO:0000256" key="16">
    <source>
        <dbReference type="ARBA" id="ARBA00044613"/>
    </source>
</evidence>
<dbReference type="InterPro" id="IPR009674">
    <property type="entry name" value="Rpa2_dom_4"/>
</dbReference>
<feature type="compositionally biased region" description="Polar residues" evidence="23">
    <location>
        <begin position="1"/>
        <end position="13"/>
    </location>
</feature>
<dbReference type="Pfam" id="PF00349">
    <property type="entry name" value="Hexokinase_1"/>
    <property type="match status" value="1"/>
</dbReference>
<evidence type="ECO:0000313" key="25">
    <source>
        <dbReference type="Proteomes" id="UP000005239"/>
    </source>
</evidence>
<dbReference type="InterPro" id="IPR022673">
    <property type="entry name" value="Hexokinase_C"/>
</dbReference>
<dbReference type="CDD" id="cd24019">
    <property type="entry name" value="ASKHA_NBD_HK_meta"/>
    <property type="match status" value="1"/>
</dbReference>
<evidence type="ECO:0000256" key="18">
    <source>
        <dbReference type="ARBA" id="ARBA00047905"/>
    </source>
</evidence>
<comment type="catalytic activity">
    <reaction evidence="19">
        <text>D-glucose + ATP = D-glucose 6-phosphate + ADP + H(+)</text>
        <dbReference type="Rhea" id="RHEA:17825"/>
        <dbReference type="ChEBI" id="CHEBI:4167"/>
        <dbReference type="ChEBI" id="CHEBI:15378"/>
        <dbReference type="ChEBI" id="CHEBI:30616"/>
        <dbReference type="ChEBI" id="CHEBI:61548"/>
        <dbReference type="ChEBI" id="CHEBI:456216"/>
        <dbReference type="EC" id="2.7.1.1"/>
    </reaction>
    <physiologicalReaction direction="left-to-right" evidence="19">
        <dbReference type="Rhea" id="RHEA:17826"/>
    </physiologicalReaction>
</comment>
<accession>A0A2A6BK93</accession>
<comment type="subunit">
    <text evidence="6">Component of the RNA polymerase I (Pol I) complex consisting of at least 13 subunits.</text>
</comment>
<proteinExistence type="inferred from homology"/>
<comment type="catalytic activity">
    <reaction evidence="18">
        <text>D-fructose + ATP = D-fructose 6-phosphate + ADP + H(+)</text>
        <dbReference type="Rhea" id="RHEA:16125"/>
        <dbReference type="ChEBI" id="CHEBI:15378"/>
        <dbReference type="ChEBI" id="CHEBI:30616"/>
        <dbReference type="ChEBI" id="CHEBI:37721"/>
        <dbReference type="ChEBI" id="CHEBI:61527"/>
        <dbReference type="ChEBI" id="CHEBI:456216"/>
        <dbReference type="EC" id="2.7.1.1"/>
    </reaction>
    <physiologicalReaction direction="left-to-right" evidence="18">
        <dbReference type="Rhea" id="RHEA:16126"/>
    </physiologicalReaction>
</comment>
<dbReference type="CDD" id="cd00653">
    <property type="entry name" value="RNA_pol_B_RPB2"/>
    <property type="match status" value="1"/>
</dbReference>
<dbReference type="PROSITE" id="PS00378">
    <property type="entry name" value="HEXOKINASE_1"/>
    <property type="match status" value="1"/>
</dbReference>
<evidence type="ECO:0000256" key="8">
    <source>
        <dbReference type="ARBA" id="ARBA00022679"/>
    </source>
</evidence>
<keyword evidence="14 22" id="KW-0804">Transcription</keyword>
<dbReference type="InterPro" id="IPR014724">
    <property type="entry name" value="RNA_pol_RPB2_OB-fold"/>
</dbReference>
<comment type="subcellular location">
    <subcellularLocation>
        <location evidence="1">Nucleus</location>
    </subcellularLocation>
</comment>
<dbReference type="InterPro" id="IPR043129">
    <property type="entry name" value="ATPase_NBD"/>
</dbReference>
<evidence type="ECO:0000256" key="20">
    <source>
        <dbReference type="ARBA" id="ARBA00050361"/>
    </source>
</evidence>
<dbReference type="GO" id="GO:0001678">
    <property type="term" value="P:intracellular glucose homeostasis"/>
    <property type="evidence" value="ECO:0007669"/>
    <property type="project" value="InterPro"/>
</dbReference>
<dbReference type="GO" id="GO:0005536">
    <property type="term" value="F:D-glucose binding"/>
    <property type="evidence" value="ECO:0007669"/>
    <property type="project" value="InterPro"/>
</dbReference>
<evidence type="ECO:0000256" key="15">
    <source>
        <dbReference type="ARBA" id="ARBA00023242"/>
    </source>
</evidence>
<comment type="similarity">
    <text evidence="5">Belongs to the hexokinase family.</text>
</comment>
<comment type="catalytic activity">
    <reaction evidence="16">
        <text>a D-hexose + ATP = a D-hexose 6-phosphate + ADP + H(+)</text>
        <dbReference type="Rhea" id="RHEA:22740"/>
        <dbReference type="ChEBI" id="CHEBI:4194"/>
        <dbReference type="ChEBI" id="CHEBI:15378"/>
        <dbReference type="ChEBI" id="CHEBI:30616"/>
        <dbReference type="ChEBI" id="CHEBI:229467"/>
        <dbReference type="ChEBI" id="CHEBI:456216"/>
        <dbReference type="EC" id="2.7.1.1"/>
    </reaction>
    <physiologicalReaction direction="left-to-right" evidence="16">
        <dbReference type="Rhea" id="RHEA:22741"/>
    </physiologicalReaction>
</comment>
<dbReference type="GO" id="GO:0006351">
    <property type="term" value="P:DNA-templated transcription"/>
    <property type="evidence" value="ECO:0007669"/>
    <property type="project" value="InterPro"/>
</dbReference>
<dbReference type="Gene3D" id="3.30.420.40">
    <property type="match status" value="1"/>
</dbReference>
<dbReference type="Pfam" id="PF04560">
    <property type="entry name" value="RNA_pol_Rpb2_7"/>
    <property type="match status" value="1"/>
</dbReference>
<evidence type="ECO:0000256" key="9">
    <source>
        <dbReference type="ARBA" id="ARBA00022695"/>
    </source>
</evidence>